<dbReference type="InterPro" id="IPR011042">
    <property type="entry name" value="6-blade_b-propeller_TolB-like"/>
</dbReference>
<evidence type="ECO:0000313" key="2">
    <source>
        <dbReference type="EMBL" id="HIX54313.1"/>
    </source>
</evidence>
<accession>A0A9D1W8S5</accession>
<sequence>MSNKFFLYGAVCLAINFLFVSVYSQEHKHLIDLLSTPHVNNLISAQVEGKFAFTVKSEGKQNVYLVEGPQHEIRKITDFDLDDGQEITSVKFSADGKYIVFVRGGDHGANSSPVPVNSGSFIQKQEIALFSIHLQSGNMVKIDAGDRPVLHPKENKLVYLKNFQL</sequence>
<organism evidence="2 3">
    <name type="scientific">Candidatus Sphingobacterium stercoripullorum</name>
    <dbReference type="NCBI Taxonomy" id="2838759"/>
    <lineage>
        <taxon>Bacteria</taxon>
        <taxon>Pseudomonadati</taxon>
        <taxon>Bacteroidota</taxon>
        <taxon>Sphingobacteriia</taxon>
        <taxon>Sphingobacteriales</taxon>
        <taxon>Sphingobacteriaceae</taxon>
        <taxon>Sphingobacterium</taxon>
    </lineage>
</organism>
<name>A0A9D1W8S5_9SPHI</name>
<feature type="transmembrane region" description="Helical" evidence="1">
    <location>
        <begin position="6"/>
        <end position="24"/>
    </location>
</feature>
<proteinExistence type="predicted"/>
<evidence type="ECO:0000256" key="1">
    <source>
        <dbReference type="SAM" id="Phobius"/>
    </source>
</evidence>
<protein>
    <submittedName>
        <fullName evidence="2">Uncharacterized protein</fullName>
    </submittedName>
</protein>
<gene>
    <name evidence="2" type="ORF">H9853_04755</name>
</gene>
<comment type="caution">
    <text evidence="2">The sequence shown here is derived from an EMBL/GenBank/DDBJ whole genome shotgun (WGS) entry which is preliminary data.</text>
</comment>
<evidence type="ECO:0000313" key="3">
    <source>
        <dbReference type="Proteomes" id="UP000824156"/>
    </source>
</evidence>
<dbReference type="SUPFAM" id="SSF82171">
    <property type="entry name" value="DPP6 N-terminal domain-like"/>
    <property type="match status" value="1"/>
</dbReference>
<dbReference type="EMBL" id="DXEZ01000131">
    <property type="protein sequence ID" value="HIX54313.1"/>
    <property type="molecule type" value="Genomic_DNA"/>
</dbReference>
<keyword evidence="1" id="KW-0472">Membrane</keyword>
<feature type="non-terminal residue" evidence="2">
    <location>
        <position position="165"/>
    </location>
</feature>
<dbReference type="Gene3D" id="2.120.10.30">
    <property type="entry name" value="TolB, C-terminal domain"/>
    <property type="match status" value="1"/>
</dbReference>
<keyword evidence="1" id="KW-0812">Transmembrane</keyword>
<reference evidence="2" key="1">
    <citation type="journal article" date="2021" name="PeerJ">
        <title>Extensive microbial diversity within the chicken gut microbiome revealed by metagenomics and culture.</title>
        <authorList>
            <person name="Gilroy R."/>
            <person name="Ravi A."/>
            <person name="Getino M."/>
            <person name="Pursley I."/>
            <person name="Horton D.L."/>
            <person name="Alikhan N.F."/>
            <person name="Baker D."/>
            <person name="Gharbi K."/>
            <person name="Hall N."/>
            <person name="Watson M."/>
            <person name="Adriaenssens E.M."/>
            <person name="Foster-Nyarko E."/>
            <person name="Jarju S."/>
            <person name="Secka A."/>
            <person name="Antonio M."/>
            <person name="Oren A."/>
            <person name="Chaudhuri R.R."/>
            <person name="La Ragione R."/>
            <person name="Hildebrand F."/>
            <person name="Pallen M.J."/>
        </authorList>
    </citation>
    <scope>NUCLEOTIDE SEQUENCE</scope>
    <source>
        <strain evidence="2">1719</strain>
    </source>
</reference>
<reference evidence="2" key="2">
    <citation type="submission" date="2021-04" db="EMBL/GenBank/DDBJ databases">
        <authorList>
            <person name="Gilroy R."/>
        </authorList>
    </citation>
    <scope>NUCLEOTIDE SEQUENCE</scope>
    <source>
        <strain evidence="2">1719</strain>
    </source>
</reference>
<dbReference type="Proteomes" id="UP000824156">
    <property type="component" value="Unassembled WGS sequence"/>
</dbReference>
<dbReference type="AlphaFoldDB" id="A0A9D1W8S5"/>
<keyword evidence="1" id="KW-1133">Transmembrane helix</keyword>